<keyword evidence="2" id="KW-1185">Reference proteome</keyword>
<evidence type="ECO:0000313" key="1">
    <source>
        <dbReference type="EMBL" id="KAF9444718.1"/>
    </source>
</evidence>
<evidence type="ECO:0000313" key="2">
    <source>
        <dbReference type="Proteomes" id="UP000807342"/>
    </source>
</evidence>
<proteinExistence type="predicted"/>
<dbReference type="EMBL" id="MU151353">
    <property type="protein sequence ID" value="KAF9444718.1"/>
    <property type="molecule type" value="Genomic_DNA"/>
</dbReference>
<dbReference type="OrthoDB" id="3057510at2759"/>
<dbReference type="Proteomes" id="UP000807342">
    <property type="component" value="Unassembled WGS sequence"/>
</dbReference>
<sequence>MLYHLISSDTVYIRNFSDREDVPLYPHTLIYTLKPVQRIEVTLIHGQPTNIKHLIELNRNAFFTGPLVCSRENPFRYVAQIDYSLLRSPRDISRLVDSLSCHRELLYHLAFTNIVQGVGSWNAALRFTSSGTARLKLPIHAFADDRLVSYFSKELPGSLAELSVHDNIPIDATTYSRARRFLAHLIQARAYDIREATLPVTLAYLHKIVPNLPRLYNLTLTNPYSTSIDITRLEPAILSSLSSRSSNITILTLPASLLTPRIGDSIATRLSRLQELRIVDSDNSPNIRSLRPHRPGDFKHLTCLTFSGTLPQLIILLSTLFQNPASIIPSTTRTASTSSSYDRKFINLTVHVPHLTSKCDVERACAAINTYIPRVDIVKMHVKSWDPGEPKDGRWWVKSPVSANATGDLRLPGKVMTDFTHPCGKEVGSKHQGGHGKGFWARFGGLWSRRWSTRKP</sequence>
<accession>A0A9P5X582</accession>
<protein>
    <submittedName>
        <fullName evidence="1">Uncharacterized protein</fullName>
    </submittedName>
</protein>
<name>A0A9P5X582_9AGAR</name>
<dbReference type="AlphaFoldDB" id="A0A9P5X582"/>
<organism evidence="1 2">
    <name type="scientific">Macrolepiota fuliginosa MF-IS2</name>
    <dbReference type="NCBI Taxonomy" id="1400762"/>
    <lineage>
        <taxon>Eukaryota</taxon>
        <taxon>Fungi</taxon>
        <taxon>Dikarya</taxon>
        <taxon>Basidiomycota</taxon>
        <taxon>Agaricomycotina</taxon>
        <taxon>Agaricomycetes</taxon>
        <taxon>Agaricomycetidae</taxon>
        <taxon>Agaricales</taxon>
        <taxon>Agaricineae</taxon>
        <taxon>Agaricaceae</taxon>
        <taxon>Macrolepiota</taxon>
    </lineage>
</organism>
<reference evidence="1" key="1">
    <citation type="submission" date="2020-11" db="EMBL/GenBank/DDBJ databases">
        <authorList>
            <consortium name="DOE Joint Genome Institute"/>
            <person name="Ahrendt S."/>
            <person name="Riley R."/>
            <person name="Andreopoulos W."/>
            <person name="Labutti K."/>
            <person name="Pangilinan J."/>
            <person name="Ruiz-Duenas F.J."/>
            <person name="Barrasa J.M."/>
            <person name="Sanchez-Garcia M."/>
            <person name="Camarero S."/>
            <person name="Miyauchi S."/>
            <person name="Serrano A."/>
            <person name="Linde D."/>
            <person name="Babiker R."/>
            <person name="Drula E."/>
            <person name="Ayuso-Fernandez I."/>
            <person name="Pacheco R."/>
            <person name="Padilla G."/>
            <person name="Ferreira P."/>
            <person name="Barriuso J."/>
            <person name="Kellner H."/>
            <person name="Castanera R."/>
            <person name="Alfaro M."/>
            <person name="Ramirez L."/>
            <person name="Pisabarro A.G."/>
            <person name="Kuo A."/>
            <person name="Tritt A."/>
            <person name="Lipzen A."/>
            <person name="He G."/>
            <person name="Yan M."/>
            <person name="Ng V."/>
            <person name="Cullen D."/>
            <person name="Martin F."/>
            <person name="Rosso M.-N."/>
            <person name="Henrissat B."/>
            <person name="Hibbett D."/>
            <person name="Martinez A.T."/>
            <person name="Grigoriev I.V."/>
        </authorList>
    </citation>
    <scope>NUCLEOTIDE SEQUENCE</scope>
    <source>
        <strain evidence="1">MF-IS2</strain>
    </source>
</reference>
<comment type="caution">
    <text evidence="1">The sequence shown here is derived from an EMBL/GenBank/DDBJ whole genome shotgun (WGS) entry which is preliminary data.</text>
</comment>
<gene>
    <name evidence="1" type="ORF">P691DRAFT_806954</name>
</gene>